<dbReference type="PANTHER" id="PTHR21666">
    <property type="entry name" value="PEPTIDASE-RELATED"/>
    <property type="match status" value="1"/>
</dbReference>
<dbReference type="EMBL" id="CP021886">
    <property type="protein sequence ID" value="AWI34799.1"/>
    <property type="molecule type" value="Genomic_DNA"/>
</dbReference>
<dbReference type="AlphaFoldDB" id="A0A2U8FEZ6"/>
<accession>A0A2U8FEZ6</accession>
<feature type="domain" description="M23ase beta-sheet core" evidence="1">
    <location>
        <begin position="160"/>
        <end position="254"/>
    </location>
</feature>
<dbReference type="CDD" id="cd12797">
    <property type="entry name" value="M23_peptidase"/>
    <property type="match status" value="1"/>
</dbReference>
<dbReference type="InterPro" id="IPR011055">
    <property type="entry name" value="Dup_hybrid_motif"/>
</dbReference>
<dbReference type="Gene3D" id="2.70.70.10">
    <property type="entry name" value="Glucose Permease (Domain IIA)"/>
    <property type="match status" value="1"/>
</dbReference>
<dbReference type="OrthoDB" id="9815245at2"/>
<name>A0A2U8FEZ6_9HELI</name>
<organism evidence="2 3">
    <name type="scientific">Helicobacter apodemus</name>
    <dbReference type="NCBI Taxonomy" id="135569"/>
    <lineage>
        <taxon>Bacteria</taxon>
        <taxon>Pseudomonadati</taxon>
        <taxon>Campylobacterota</taxon>
        <taxon>Epsilonproteobacteria</taxon>
        <taxon>Campylobacterales</taxon>
        <taxon>Helicobacteraceae</taxon>
        <taxon>Helicobacter</taxon>
    </lineage>
</organism>
<evidence type="ECO:0000313" key="3">
    <source>
        <dbReference type="Proteomes" id="UP000244890"/>
    </source>
</evidence>
<dbReference type="Proteomes" id="UP000244890">
    <property type="component" value="Chromosome"/>
</dbReference>
<proteinExistence type="predicted"/>
<dbReference type="InterPro" id="IPR016047">
    <property type="entry name" value="M23ase_b-sheet_dom"/>
</dbReference>
<gene>
    <name evidence="2" type="ORF">CDV25_08505</name>
</gene>
<dbReference type="RefSeq" id="WP_108911582.1">
    <property type="nucleotide sequence ID" value="NZ_CP021886.1"/>
</dbReference>
<evidence type="ECO:0000259" key="1">
    <source>
        <dbReference type="Pfam" id="PF01551"/>
    </source>
</evidence>
<reference evidence="2 3" key="1">
    <citation type="submission" date="2017-06" db="EMBL/GenBank/DDBJ databases">
        <title>Complete genome of Helicobacter apodemus.</title>
        <authorList>
            <person name="Cho S."/>
        </authorList>
    </citation>
    <scope>NUCLEOTIDE SEQUENCE [LARGE SCALE GENOMIC DNA]</scope>
    <source>
        <strain evidence="3">SNUVETPUB-15-01</strain>
    </source>
</reference>
<dbReference type="KEGG" id="had:CDV25_08505"/>
<evidence type="ECO:0000313" key="2">
    <source>
        <dbReference type="EMBL" id="AWI34799.1"/>
    </source>
</evidence>
<protein>
    <submittedName>
        <fullName evidence="2">Peptidase M24</fullName>
    </submittedName>
</protein>
<sequence length="267" mass="30182">MLRMVCILLLPLWLLAQSEYVVENGKTIILETLETNPQPLKILNKIYIWVAHPKNPAKKISLISIPYRTKSISIPLENRGILKIKEGDYKKEEIYASPAKVKPNKENQERIQREYKEAQGIYAVYSKERYWREPFIYPIKSKITSAYGNARVFNSEISSYHSGTDFRAVIGTPIHASNNGKVVLAKERFLAGNSVVIDHGEGIFSMYYHCSVLKVKAGDRVKKGDLIALSGDSGRVSGPHLHFGFSVQGVQIDPLDFISQVNILFED</sequence>
<dbReference type="GO" id="GO:0004222">
    <property type="term" value="F:metalloendopeptidase activity"/>
    <property type="evidence" value="ECO:0007669"/>
    <property type="project" value="TreeGrafter"/>
</dbReference>
<dbReference type="PANTHER" id="PTHR21666:SF287">
    <property type="entry name" value="CYTOPLASMIC MEMBRANE PROTEIN"/>
    <property type="match status" value="1"/>
</dbReference>
<dbReference type="InterPro" id="IPR050570">
    <property type="entry name" value="Cell_wall_metabolism_enzyme"/>
</dbReference>
<dbReference type="Pfam" id="PF01551">
    <property type="entry name" value="Peptidase_M23"/>
    <property type="match status" value="1"/>
</dbReference>
<dbReference type="SUPFAM" id="SSF51261">
    <property type="entry name" value="Duplicated hybrid motif"/>
    <property type="match status" value="1"/>
</dbReference>